<dbReference type="InterPro" id="IPR009057">
    <property type="entry name" value="Homeodomain-like_sf"/>
</dbReference>
<dbReference type="RefSeq" id="WP_402872937.1">
    <property type="nucleotide sequence ID" value="NZ_JBIYSL010000001.1"/>
</dbReference>
<evidence type="ECO:0000256" key="2">
    <source>
        <dbReference type="PROSITE-ProRule" id="PRU00335"/>
    </source>
</evidence>
<name>A0ABW8HQW5_9BACL</name>
<feature type="DNA-binding region" description="H-T-H motif" evidence="2">
    <location>
        <begin position="25"/>
        <end position="44"/>
    </location>
</feature>
<evidence type="ECO:0000313" key="4">
    <source>
        <dbReference type="EMBL" id="MFK0522045.1"/>
    </source>
</evidence>
<dbReference type="Pfam" id="PF00440">
    <property type="entry name" value="TetR_N"/>
    <property type="match status" value="1"/>
</dbReference>
<gene>
    <name evidence="4" type="ORF">ACINKY_07500</name>
</gene>
<dbReference type="PANTHER" id="PTHR43479">
    <property type="entry name" value="ACREF/ENVCD OPERON REPRESSOR-RELATED"/>
    <property type="match status" value="1"/>
</dbReference>
<dbReference type="InterPro" id="IPR050624">
    <property type="entry name" value="HTH-type_Tx_Regulator"/>
</dbReference>
<dbReference type="EMBL" id="JBIYSL010000001">
    <property type="protein sequence ID" value="MFK0522045.1"/>
    <property type="molecule type" value="Genomic_DNA"/>
</dbReference>
<organism evidence="4 5">
    <name type="scientific">Paenibacillus illinoisensis</name>
    <dbReference type="NCBI Taxonomy" id="59845"/>
    <lineage>
        <taxon>Bacteria</taxon>
        <taxon>Bacillati</taxon>
        <taxon>Bacillota</taxon>
        <taxon>Bacilli</taxon>
        <taxon>Bacillales</taxon>
        <taxon>Paenibacillaceae</taxon>
        <taxon>Paenibacillus</taxon>
    </lineage>
</organism>
<keyword evidence="1 2" id="KW-0238">DNA-binding</keyword>
<dbReference type="InterPro" id="IPR023772">
    <property type="entry name" value="DNA-bd_HTH_TetR-type_CS"/>
</dbReference>
<dbReference type="PANTHER" id="PTHR43479:SF22">
    <property type="entry name" value="TRANSCRIPTIONAL REGULATOR, TETR FAMILY"/>
    <property type="match status" value="1"/>
</dbReference>
<dbReference type="SUPFAM" id="SSF46689">
    <property type="entry name" value="Homeodomain-like"/>
    <property type="match status" value="1"/>
</dbReference>
<sequence>MNEKKNFIIQTTHQLYIEKGYLETSIQDILNASNISKATFYKYFTSKGSLTLELLRKLQDKMNATLNFMILNEAAGNEEQIIRKTLCFIKEFENEHALRPIIAEAIVEREPELISFINQRRQKSIYWLFERMESAFGNRYPNAILDATLYLQALVKELMKVNYSSGQNVSIELIVNRCFDWMLMSFDDMNQNPIFDSKSIIEQSNIIFTSMEQFMHETLQLNDWLKDEATCTENKGLFVEYLKFLIMNRDQLSEYRGMVQQIAESLENELLDKYPRIQNYLQILKSISNRDG</sequence>
<comment type="caution">
    <text evidence="4">The sequence shown here is derived from an EMBL/GenBank/DDBJ whole genome shotgun (WGS) entry which is preliminary data.</text>
</comment>
<dbReference type="InterPro" id="IPR001647">
    <property type="entry name" value="HTH_TetR"/>
</dbReference>
<accession>A0ABW8HQW5</accession>
<dbReference type="PROSITE" id="PS01081">
    <property type="entry name" value="HTH_TETR_1"/>
    <property type="match status" value="1"/>
</dbReference>
<evidence type="ECO:0000259" key="3">
    <source>
        <dbReference type="PROSITE" id="PS50977"/>
    </source>
</evidence>
<dbReference type="PROSITE" id="PS50977">
    <property type="entry name" value="HTH_TETR_2"/>
    <property type="match status" value="1"/>
</dbReference>
<keyword evidence="5" id="KW-1185">Reference proteome</keyword>
<dbReference type="Proteomes" id="UP001618531">
    <property type="component" value="Unassembled WGS sequence"/>
</dbReference>
<feature type="domain" description="HTH tetR-type" evidence="3">
    <location>
        <begin position="2"/>
        <end position="62"/>
    </location>
</feature>
<evidence type="ECO:0000256" key="1">
    <source>
        <dbReference type="ARBA" id="ARBA00023125"/>
    </source>
</evidence>
<protein>
    <submittedName>
        <fullName evidence="4">TetR/AcrR family transcriptional regulator</fullName>
    </submittedName>
</protein>
<dbReference type="PRINTS" id="PR00455">
    <property type="entry name" value="HTHTETR"/>
</dbReference>
<dbReference type="Gene3D" id="1.10.357.10">
    <property type="entry name" value="Tetracycline Repressor, domain 2"/>
    <property type="match status" value="1"/>
</dbReference>
<proteinExistence type="predicted"/>
<evidence type="ECO:0000313" key="5">
    <source>
        <dbReference type="Proteomes" id="UP001618531"/>
    </source>
</evidence>
<reference evidence="4 5" key="1">
    <citation type="submission" date="2024-11" db="EMBL/GenBank/DDBJ databases">
        <title>Identification and Characterization of a Novel Fosfomycin Bacillithiol Transferase FosB8 in Paenibacillus illinoisensis.</title>
        <authorList>
            <person name="Lu W."/>
        </authorList>
    </citation>
    <scope>NUCLEOTIDE SEQUENCE [LARGE SCALE GENOMIC DNA]</scope>
    <source>
        <strain evidence="4 5">WP77</strain>
    </source>
</reference>